<evidence type="ECO:0000259" key="10">
    <source>
        <dbReference type="PROSITE" id="PS51903"/>
    </source>
</evidence>
<dbReference type="GO" id="GO:0016887">
    <property type="term" value="F:ATP hydrolysis activity"/>
    <property type="evidence" value="ECO:0007669"/>
    <property type="project" value="InterPro"/>
</dbReference>
<dbReference type="GO" id="GO:0034605">
    <property type="term" value="P:cellular response to heat"/>
    <property type="evidence" value="ECO:0007669"/>
    <property type="project" value="TreeGrafter"/>
</dbReference>
<dbReference type="GO" id="GO:0005737">
    <property type="term" value="C:cytoplasm"/>
    <property type="evidence" value="ECO:0007669"/>
    <property type="project" value="TreeGrafter"/>
</dbReference>
<protein>
    <submittedName>
        <fullName evidence="11">Protein ClpV1</fullName>
    </submittedName>
</protein>
<evidence type="ECO:0000313" key="11">
    <source>
        <dbReference type="EMBL" id="CAB3697648.1"/>
    </source>
</evidence>
<dbReference type="PANTHER" id="PTHR11638:SF184">
    <property type="entry name" value="ATPASE WITH CHAPERONE ACTIVITY"/>
    <property type="match status" value="1"/>
</dbReference>
<keyword evidence="4" id="KW-0067">ATP-binding</keyword>
<dbReference type="RefSeq" id="WP_175123328.1">
    <property type="nucleotide sequence ID" value="NZ_CADIJM010000003.1"/>
</dbReference>
<dbReference type="Pfam" id="PF10431">
    <property type="entry name" value="ClpB_D2-small"/>
    <property type="match status" value="1"/>
</dbReference>
<sequence>MATPLKTLIGKLNQTCRQAAERAASLCMAQGHYEVDLEHLFLALLEKPASDVSIIARRCHIQADALEADLKAEIDRFKNGNTRTPVFSAHLPKLFEHAWLIASLDTQTTRIRSGHLLLALLTEPDLAQLARRGSPLFESFRLDELKHDFAALTQGSEETGQAVGLADDAGGQEAPGQPAPGLSQTPALDQYTTNLTERAREGKIDPVIGRDAEIRQMIDILTRRRQNNPILTGEAGVGKTAVVEGLALRIVADDVPPALAGVTLRVLDMGLLQAGASVKGEFENRLKNVIDEVKKSPSPIILFIDEAHTMIGAGGQAGQNDAANLLKPALARGELRTIAATTWSEYKKYFEKDAALARRFQVVKVEEPDEALAASMLRGMAPLMERHFGVRVLDEAIVAAARLSHRYITGRQLPDKAVSVLDTACARVALGRSATPALIDDARHRLTRLRTEREALRREAATGAPQARLAELDAKIASVEAALAEAEGRHAAEMALVDRIQALRAELEAQGQEGPSGDAAAAPSAAPASGRRKPAPAPLTPEQQRLAGLMDELRALQGEQPLVPACVDAQIVAEIISAWTGIPLGRMVNDEIRTVLQLQPMLAERVIGQDHALHAIAQRVRTARAGLEDPDKPKGVFLFVGPSGVGKTETALALADILYGGERKLVTINMSEYQEAHSISGLKGSPPGYVGYGEGGVLTEAVRRQPYSVVLLDEIEKAHPDVLELFFQVFDKGVMDDAEGREIDFRNTLIILTSNVGSSTIMQACLNKPASERPSPEQLAELLAPQLYKAFKPAFLGRMKTIPYYPVDDDALAHIIGLKLGRIARRVQATHRAAFDWDDGLVEAVLARCTEVDTGARNVDHILNGALLPEIAEQVLGRMSQGEAIAKIRVTAGKNGEFRFRMS</sequence>
<evidence type="ECO:0000256" key="4">
    <source>
        <dbReference type="ARBA" id="ARBA00022840"/>
    </source>
</evidence>
<dbReference type="EMBL" id="CADIJM010000003">
    <property type="protein sequence ID" value="CAB3697648.1"/>
    <property type="molecule type" value="Genomic_DNA"/>
</dbReference>
<dbReference type="CDD" id="cd00009">
    <property type="entry name" value="AAA"/>
    <property type="match status" value="1"/>
</dbReference>
<comment type="similarity">
    <text evidence="1">Belongs to the ClpA/ClpB family.</text>
</comment>
<evidence type="ECO:0000256" key="3">
    <source>
        <dbReference type="ARBA" id="ARBA00022741"/>
    </source>
</evidence>
<feature type="compositionally biased region" description="Low complexity" evidence="9">
    <location>
        <begin position="515"/>
        <end position="529"/>
    </location>
</feature>
<proteinExistence type="inferred from homology"/>
<evidence type="ECO:0000256" key="8">
    <source>
        <dbReference type="SAM" id="Coils"/>
    </source>
</evidence>
<evidence type="ECO:0000256" key="5">
    <source>
        <dbReference type="ARBA" id="ARBA00023186"/>
    </source>
</evidence>
<keyword evidence="12" id="KW-1185">Reference proteome</keyword>
<dbReference type="GO" id="GO:0005524">
    <property type="term" value="F:ATP binding"/>
    <property type="evidence" value="ECO:0007669"/>
    <property type="project" value="UniProtKB-KW"/>
</dbReference>
<dbReference type="FunFam" id="3.40.50.300:FF:000010">
    <property type="entry name" value="Chaperone clpB 1, putative"/>
    <property type="match status" value="1"/>
</dbReference>
<keyword evidence="3" id="KW-0547">Nucleotide-binding</keyword>
<keyword evidence="2 7" id="KW-0677">Repeat</keyword>
<dbReference type="InterPro" id="IPR003959">
    <property type="entry name" value="ATPase_AAA_core"/>
</dbReference>
<dbReference type="Pfam" id="PF07724">
    <property type="entry name" value="AAA_2"/>
    <property type="match status" value="1"/>
</dbReference>
<dbReference type="Pfam" id="PF00004">
    <property type="entry name" value="AAA"/>
    <property type="match status" value="1"/>
</dbReference>
<dbReference type="InterPro" id="IPR003593">
    <property type="entry name" value="AAA+_ATPase"/>
</dbReference>
<dbReference type="PRINTS" id="PR00300">
    <property type="entry name" value="CLPPROTEASEA"/>
</dbReference>
<feature type="compositionally biased region" description="Low complexity" evidence="9">
    <location>
        <begin position="169"/>
        <end position="181"/>
    </location>
</feature>
<dbReference type="Gene3D" id="1.10.8.60">
    <property type="match status" value="1"/>
</dbReference>
<evidence type="ECO:0000256" key="6">
    <source>
        <dbReference type="ARBA" id="ARBA00025613"/>
    </source>
</evidence>
<dbReference type="SMART" id="SM01086">
    <property type="entry name" value="ClpB_D2-small"/>
    <property type="match status" value="1"/>
</dbReference>
<evidence type="ECO:0000313" key="12">
    <source>
        <dbReference type="Proteomes" id="UP000494214"/>
    </source>
</evidence>
<dbReference type="SMART" id="SM00382">
    <property type="entry name" value="AAA"/>
    <property type="match status" value="2"/>
</dbReference>
<reference evidence="11 12" key="1">
    <citation type="submission" date="2020-04" db="EMBL/GenBank/DDBJ databases">
        <authorList>
            <person name="De Canck E."/>
        </authorList>
    </citation>
    <scope>NUCLEOTIDE SEQUENCE [LARGE SCALE GENOMIC DNA]</scope>
    <source>
        <strain evidence="11 12">LMG 26690</strain>
    </source>
</reference>
<dbReference type="AlphaFoldDB" id="A0A6S7AP54"/>
<organism evidence="11 12">
    <name type="scientific">Achromobacter animicus</name>
    <dbReference type="NCBI Taxonomy" id="1389935"/>
    <lineage>
        <taxon>Bacteria</taxon>
        <taxon>Pseudomonadati</taxon>
        <taxon>Pseudomonadota</taxon>
        <taxon>Betaproteobacteria</taxon>
        <taxon>Burkholderiales</taxon>
        <taxon>Alcaligenaceae</taxon>
        <taxon>Achromobacter</taxon>
    </lineage>
</organism>
<dbReference type="InterPro" id="IPR027417">
    <property type="entry name" value="P-loop_NTPase"/>
</dbReference>
<keyword evidence="5" id="KW-0143">Chaperone</keyword>
<dbReference type="InterPro" id="IPR018368">
    <property type="entry name" value="ClpA/B_CS1"/>
</dbReference>
<dbReference type="InterPro" id="IPR041546">
    <property type="entry name" value="ClpA/ClpB_AAA_lid"/>
</dbReference>
<dbReference type="PROSITE" id="PS51903">
    <property type="entry name" value="CLP_R"/>
    <property type="match status" value="1"/>
</dbReference>
<feature type="domain" description="Clp R" evidence="10">
    <location>
        <begin position="9"/>
        <end position="155"/>
    </location>
</feature>
<keyword evidence="8" id="KW-0175">Coiled coil</keyword>
<name>A0A6S7AP54_9BURK</name>
<feature type="region of interest" description="Disordered" evidence="9">
    <location>
        <begin position="166"/>
        <end position="187"/>
    </location>
</feature>
<dbReference type="InterPro" id="IPR050130">
    <property type="entry name" value="ClpA_ClpB"/>
</dbReference>
<evidence type="ECO:0000256" key="2">
    <source>
        <dbReference type="ARBA" id="ARBA00022737"/>
    </source>
</evidence>
<dbReference type="Gene3D" id="3.40.50.300">
    <property type="entry name" value="P-loop containing nucleotide triphosphate hydrolases"/>
    <property type="match status" value="3"/>
</dbReference>
<dbReference type="InterPro" id="IPR019489">
    <property type="entry name" value="Clp_ATPase_C"/>
</dbReference>
<evidence type="ECO:0000256" key="9">
    <source>
        <dbReference type="SAM" id="MobiDB-lite"/>
    </source>
</evidence>
<dbReference type="SUPFAM" id="SSF81923">
    <property type="entry name" value="Double Clp-N motif"/>
    <property type="match status" value="1"/>
</dbReference>
<comment type="function">
    <text evidence="6">Part of a stress-induced multi-chaperone system, it is involved in the recovery of the cell from heat-induced damage, in cooperation with DnaK, DnaJ and GrpE. Acts before DnaK, in the processing of protein aggregates. Protein binding stimulates the ATPase activity; ATP hydrolysis unfolds the denatured protein aggregates, which probably helps expose new hydrophobic binding sites on the surface of ClpB-bound aggregates, contributing to the solubilization and refolding of denatured protein aggregates by DnaK.</text>
</comment>
<dbReference type="Pfam" id="PF17871">
    <property type="entry name" value="AAA_lid_9"/>
    <property type="match status" value="1"/>
</dbReference>
<dbReference type="PANTHER" id="PTHR11638">
    <property type="entry name" value="ATP-DEPENDENT CLP PROTEASE"/>
    <property type="match status" value="1"/>
</dbReference>
<evidence type="ECO:0000256" key="1">
    <source>
        <dbReference type="ARBA" id="ARBA00008675"/>
    </source>
</evidence>
<dbReference type="PROSITE" id="PS00870">
    <property type="entry name" value="CLPAB_1"/>
    <property type="match status" value="1"/>
</dbReference>
<dbReference type="Pfam" id="PF02861">
    <property type="entry name" value="Clp_N"/>
    <property type="match status" value="1"/>
</dbReference>
<feature type="coiled-coil region" evidence="8">
    <location>
        <begin position="439"/>
        <end position="489"/>
    </location>
</feature>
<dbReference type="Proteomes" id="UP000494214">
    <property type="component" value="Unassembled WGS sequence"/>
</dbReference>
<dbReference type="NCBIfam" id="TIGR03345">
    <property type="entry name" value="VI_ClpV1"/>
    <property type="match status" value="1"/>
</dbReference>
<feature type="region of interest" description="Disordered" evidence="9">
    <location>
        <begin position="509"/>
        <end position="539"/>
    </location>
</feature>
<dbReference type="InterPro" id="IPR004176">
    <property type="entry name" value="Clp_R_N"/>
</dbReference>
<gene>
    <name evidence="11" type="primary">clpV1_2</name>
    <name evidence="11" type="ORF">LMG26690_02456</name>
</gene>
<dbReference type="InterPro" id="IPR017729">
    <property type="entry name" value="ATPase_T6SS_ClpV1"/>
</dbReference>
<dbReference type="InterPro" id="IPR036628">
    <property type="entry name" value="Clp_N_dom_sf"/>
</dbReference>
<dbReference type="CDD" id="cd19499">
    <property type="entry name" value="RecA-like_ClpB_Hsp104-like"/>
    <property type="match status" value="1"/>
</dbReference>
<evidence type="ECO:0000256" key="7">
    <source>
        <dbReference type="PROSITE-ProRule" id="PRU01251"/>
    </source>
</evidence>
<accession>A0A6S7AP54</accession>
<dbReference type="Gene3D" id="1.10.1780.10">
    <property type="entry name" value="Clp, N-terminal domain"/>
    <property type="match status" value="1"/>
</dbReference>
<dbReference type="InterPro" id="IPR001270">
    <property type="entry name" value="ClpA/B"/>
</dbReference>
<dbReference type="SUPFAM" id="SSF52540">
    <property type="entry name" value="P-loop containing nucleoside triphosphate hydrolases"/>
    <property type="match status" value="2"/>
</dbReference>
<dbReference type="FunFam" id="3.40.50.300:FF:000025">
    <property type="entry name" value="ATP-dependent Clp protease subunit"/>
    <property type="match status" value="1"/>
</dbReference>